<sequence length="472" mass="52959">MCDTSSNVRGRRISGRPRSWFGFSNMVDRGDDEDYALPATPTTETFQFVPRQYNSHSPSKRWRSSLELSSLEKESYSCSCSPPRKHALLTLGEVIHIRKVLTKIDLDCLLVNQPLYKEVAEGKICFMCRRTKFSILRLRKAKCRLCQRVVCRKCCCKLQFPEGDLAKMQICKLWLNFTPLSNQRSRWASSESLSHDMPNWESSQMKLTTCFETNKQSAILPANSPSICAHITGDVSSETSILGSNLQPISQQAANSTSSLSLESSFLNTVTISKRSKSALTLTDEAIFQGSFMETSQKVAVPEFATVTNSEKETVSPSFIMTEVHRTSGSTNTLEKICETPIKNKHFSEELITTAVTSENLCDVAIADMSSRNPNDFVMANSSETHPRKATPVILREKLPGNISNDKNSCNSKKVKFRRSWTFGSKALMDDYRTRYEVVCDACKTFCAVMLAGESRAAVCQKNVEDFKPKYS</sequence>
<keyword evidence="1" id="KW-1185">Reference proteome</keyword>
<dbReference type="PANTHER" id="PTHR21345">
    <property type="entry name" value="SPIRE"/>
    <property type="match status" value="1"/>
</dbReference>
<dbReference type="Proteomes" id="UP000694941">
    <property type="component" value="Unplaced"/>
</dbReference>
<protein>
    <submittedName>
        <fullName evidence="2">Protein spire-like</fullName>
    </submittedName>
</protein>
<accession>A0ABM1SZC8</accession>
<dbReference type="RefSeq" id="XP_022248984.1">
    <property type="nucleotide sequence ID" value="XM_022393276.1"/>
</dbReference>
<dbReference type="SUPFAM" id="SSF57903">
    <property type="entry name" value="FYVE/PHD zinc finger"/>
    <property type="match status" value="1"/>
</dbReference>
<gene>
    <name evidence="2" type="primary">LOC111087253</name>
</gene>
<organism evidence="1 2">
    <name type="scientific">Limulus polyphemus</name>
    <name type="common">Atlantic horseshoe crab</name>
    <dbReference type="NCBI Taxonomy" id="6850"/>
    <lineage>
        <taxon>Eukaryota</taxon>
        <taxon>Metazoa</taxon>
        <taxon>Ecdysozoa</taxon>
        <taxon>Arthropoda</taxon>
        <taxon>Chelicerata</taxon>
        <taxon>Merostomata</taxon>
        <taxon>Xiphosura</taxon>
        <taxon>Limulidae</taxon>
        <taxon>Limulus</taxon>
    </lineage>
</organism>
<dbReference type="PANTHER" id="PTHR21345:SF3">
    <property type="entry name" value="PROTEIN SPIRE"/>
    <property type="match status" value="1"/>
</dbReference>
<dbReference type="InterPro" id="IPR029901">
    <property type="entry name" value="Spire"/>
</dbReference>
<evidence type="ECO:0000313" key="2">
    <source>
        <dbReference type="RefSeq" id="XP_022248984.1"/>
    </source>
</evidence>
<reference evidence="2" key="1">
    <citation type="submission" date="2025-08" db="UniProtKB">
        <authorList>
            <consortium name="RefSeq"/>
        </authorList>
    </citation>
    <scope>IDENTIFICATION</scope>
    <source>
        <tissue evidence="2">Muscle</tissue>
    </source>
</reference>
<dbReference type="GeneID" id="111087253"/>
<evidence type="ECO:0000313" key="1">
    <source>
        <dbReference type="Proteomes" id="UP000694941"/>
    </source>
</evidence>
<proteinExistence type="predicted"/>
<name>A0ABM1SZC8_LIMPO</name>
<dbReference type="InterPro" id="IPR011011">
    <property type="entry name" value="Znf_FYVE_PHD"/>
</dbReference>